<name>A0A445D2B4_ARAHY</name>
<comment type="caution">
    <text evidence="3">The sequence shown here is derived from an EMBL/GenBank/DDBJ whole genome shotgun (WGS) entry which is preliminary data.</text>
</comment>
<dbReference type="Proteomes" id="UP000289738">
    <property type="component" value="Chromosome A05"/>
</dbReference>
<sequence>MFFLGSDNKDGAVVVLQFVRVKLYNEKIILQNFMYGTKIFFNLEEANVIRFKNSFVRFEEPRDNIGPIPNEAAFLKNYQGKIIEHLKELDTILQTGGAINVNAIGPHILLQKFSNVPVVTLKHFKSLKLCISKSPLNASFHYEVVSSLDHFHPKGICLPSPILAILLRQCSASKSYREGKLVHLHLKLTGFKCPTTYLANHLICMYFSCGDFVSARKVFDKIEARNLYSWNNMIYGHVKLGMMKQARDVFDRMPERNFVSWNTMIVGYARNGVFSEALKFYGELRRLCIGYNGFSFASVLIVCVKMKDFELSRQVHAQVLVVGFLTNEAKQVLGKSCVEILDPLLLNVDYTSGLLPTSKASSIIEGEKVEGVKNLLLEFSNEIVNNDESKVLENAITPTNKQLV</sequence>
<dbReference type="GO" id="GO:0009451">
    <property type="term" value="P:RNA modification"/>
    <property type="evidence" value="ECO:0007669"/>
    <property type="project" value="InterPro"/>
</dbReference>
<organism evidence="3 4">
    <name type="scientific">Arachis hypogaea</name>
    <name type="common">Peanut</name>
    <dbReference type="NCBI Taxonomy" id="3818"/>
    <lineage>
        <taxon>Eukaryota</taxon>
        <taxon>Viridiplantae</taxon>
        <taxon>Streptophyta</taxon>
        <taxon>Embryophyta</taxon>
        <taxon>Tracheophyta</taxon>
        <taxon>Spermatophyta</taxon>
        <taxon>Magnoliopsida</taxon>
        <taxon>eudicotyledons</taxon>
        <taxon>Gunneridae</taxon>
        <taxon>Pentapetalae</taxon>
        <taxon>rosids</taxon>
        <taxon>fabids</taxon>
        <taxon>Fabales</taxon>
        <taxon>Fabaceae</taxon>
        <taxon>Papilionoideae</taxon>
        <taxon>50 kb inversion clade</taxon>
        <taxon>dalbergioids sensu lato</taxon>
        <taxon>Dalbergieae</taxon>
        <taxon>Pterocarpus clade</taxon>
        <taxon>Arachis</taxon>
    </lineage>
</organism>
<proteinExistence type="predicted"/>
<dbReference type="PANTHER" id="PTHR47926:SF347">
    <property type="entry name" value="PENTATRICOPEPTIDE REPEAT-CONTAINING PROTEIN"/>
    <property type="match status" value="1"/>
</dbReference>
<dbReference type="PROSITE" id="PS51375">
    <property type="entry name" value="PPR"/>
    <property type="match status" value="1"/>
</dbReference>
<reference evidence="3 4" key="1">
    <citation type="submission" date="2019-01" db="EMBL/GenBank/DDBJ databases">
        <title>Sequencing of cultivated peanut Arachis hypogaea provides insights into genome evolution and oil improvement.</title>
        <authorList>
            <person name="Chen X."/>
        </authorList>
    </citation>
    <scope>NUCLEOTIDE SEQUENCE [LARGE SCALE GENOMIC DNA]</scope>
    <source>
        <strain evidence="4">cv. Fuhuasheng</strain>
        <tissue evidence="3">Leaves</tissue>
    </source>
</reference>
<evidence type="ECO:0000256" key="2">
    <source>
        <dbReference type="PROSITE-ProRule" id="PRU00708"/>
    </source>
</evidence>
<dbReference type="InterPro" id="IPR046960">
    <property type="entry name" value="PPR_At4g14850-like_plant"/>
</dbReference>
<dbReference type="FunFam" id="1.25.40.10:FF:000442">
    <property type="entry name" value="Pentatricopeptide repeat-containing protein At3g49710"/>
    <property type="match status" value="1"/>
</dbReference>
<dbReference type="InterPro" id="IPR011990">
    <property type="entry name" value="TPR-like_helical_dom_sf"/>
</dbReference>
<dbReference type="Pfam" id="PF01535">
    <property type="entry name" value="PPR"/>
    <property type="match status" value="3"/>
</dbReference>
<dbReference type="EMBL" id="SDMP01000005">
    <property type="protein sequence ID" value="RYR57301.1"/>
    <property type="molecule type" value="Genomic_DNA"/>
</dbReference>
<accession>A0A445D2B4</accession>
<evidence type="ECO:0000313" key="4">
    <source>
        <dbReference type="Proteomes" id="UP000289738"/>
    </source>
</evidence>
<protein>
    <recommendedName>
        <fullName evidence="5">Pentatricopeptide repeat-containing protein</fullName>
    </recommendedName>
</protein>
<keyword evidence="4" id="KW-1185">Reference proteome</keyword>
<dbReference type="Gene3D" id="1.25.40.10">
    <property type="entry name" value="Tetratricopeptide repeat domain"/>
    <property type="match status" value="1"/>
</dbReference>
<dbReference type="GO" id="GO:0003723">
    <property type="term" value="F:RNA binding"/>
    <property type="evidence" value="ECO:0007669"/>
    <property type="project" value="InterPro"/>
</dbReference>
<dbReference type="PANTHER" id="PTHR47926">
    <property type="entry name" value="PENTATRICOPEPTIDE REPEAT-CONTAINING PROTEIN"/>
    <property type="match status" value="1"/>
</dbReference>
<evidence type="ECO:0008006" key="5">
    <source>
        <dbReference type="Google" id="ProtNLM"/>
    </source>
</evidence>
<gene>
    <name evidence="3" type="ORF">Ahy_A05g023024</name>
</gene>
<feature type="repeat" description="PPR" evidence="2">
    <location>
        <begin position="226"/>
        <end position="260"/>
    </location>
</feature>
<evidence type="ECO:0000313" key="3">
    <source>
        <dbReference type="EMBL" id="RYR57301.1"/>
    </source>
</evidence>
<evidence type="ECO:0000256" key="1">
    <source>
        <dbReference type="ARBA" id="ARBA00022737"/>
    </source>
</evidence>
<dbReference type="InterPro" id="IPR002885">
    <property type="entry name" value="PPR_rpt"/>
</dbReference>
<keyword evidence="1" id="KW-0677">Repeat</keyword>
<dbReference type="AlphaFoldDB" id="A0A445D2B4"/>
<dbReference type="NCBIfam" id="TIGR00756">
    <property type="entry name" value="PPR"/>
    <property type="match status" value="2"/>
</dbReference>